<comment type="caution">
    <text evidence="2">The sequence shown here is derived from an EMBL/GenBank/DDBJ whole genome shotgun (WGS) entry which is preliminary data.</text>
</comment>
<dbReference type="AlphaFoldDB" id="A0AAD7FAU9"/>
<keyword evidence="3" id="KW-1185">Reference proteome</keyword>
<evidence type="ECO:0000313" key="2">
    <source>
        <dbReference type="EMBL" id="KAJ7612778.1"/>
    </source>
</evidence>
<name>A0AAD7FAU9_9AGAR</name>
<reference evidence="2" key="1">
    <citation type="submission" date="2023-03" db="EMBL/GenBank/DDBJ databases">
        <title>Massive genome expansion in bonnet fungi (Mycena s.s.) driven by repeated elements and novel gene families across ecological guilds.</title>
        <authorList>
            <consortium name="Lawrence Berkeley National Laboratory"/>
            <person name="Harder C.B."/>
            <person name="Miyauchi S."/>
            <person name="Viragh M."/>
            <person name="Kuo A."/>
            <person name="Thoen E."/>
            <person name="Andreopoulos B."/>
            <person name="Lu D."/>
            <person name="Skrede I."/>
            <person name="Drula E."/>
            <person name="Henrissat B."/>
            <person name="Morin E."/>
            <person name="Kohler A."/>
            <person name="Barry K."/>
            <person name="LaButti K."/>
            <person name="Morin E."/>
            <person name="Salamov A."/>
            <person name="Lipzen A."/>
            <person name="Mereny Z."/>
            <person name="Hegedus B."/>
            <person name="Baldrian P."/>
            <person name="Stursova M."/>
            <person name="Weitz H."/>
            <person name="Taylor A."/>
            <person name="Grigoriev I.V."/>
            <person name="Nagy L.G."/>
            <person name="Martin F."/>
            <person name="Kauserud H."/>
        </authorList>
    </citation>
    <scope>NUCLEOTIDE SEQUENCE</scope>
    <source>
        <strain evidence="2">9284</strain>
    </source>
</reference>
<evidence type="ECO:0000256" key="1">
    <source>
        <dbReference type="SAM" id="MobiDB-lite"/>
    </source>
</evidence>
<sequence>MPTASRFLEIGLDGLYHPVLNPPAALAALPMAHDRQSSVDGVEKEPANENVPRGPIVQIKKPGRPRKLTIVSTRRSVDRAQRALYRVLVNEHGIGLTAVAREFGSTLAVVWRAAKNKYSPRDKDADAPYLPANFASILSKVVSRSGCFDLESMTESSPSSKQTIRMMRRPRRSTPRKGVRSSTRLRPKSKSPSASRSLSARKSRRVSTAAAPRKPTPTPSIPSSSPSPAPDSDFTVVTTDVVSDHEFLKNFAKTHISPDPKWCLALEKAGFTKENMARMGRFPKDRIAEFIASKFPEMSDVEQFFFVEAVGQLGV</sequence>
<feature type="region of interest" description="Disordered" evidence="1">
    <location>
        <begin position="151"/>
        <end position="232"/>
    </location>
</feature>
<dbReference type="EMBL" id="JARKIF010000030">
    <property type="protein sequence ID" value="KAJ7612778.1"/>
    <property type="molecule type" value="Genomic_DNA"/>
</dbReference>
<feature type="compositionally biased region" description="Polar residues" evidence="1">
    <location>
        <begin position="153"/>
        <end position="163"/>
    </location>
</feature>
<evidence type="ECO:0000313" key="3">
    <source>
        <dbReference type="Proteomes" id="UP001221142"/>
    </source>
</evidence>
<gene>
    <name evidence="2" type="ORF">FB45DRAFT_939765</name>
</gene>
<accession>A0AAD7FAU9</accession>
<proteinExistence type="predicted"/>
<dbReference type="Proteomes" id="UP001221142">
    <property type="component" value="Unassembled WGS sequence"/>
</dbReference>
<feature type="compositionally biased region" description="Basic residues" evidence="1">
    <location>
        <begin position="166"/>
        <end position="189"/>
    </location>
</feature>
<feature type="compositionally biased region" description="Pro residues" evidence="1">
    <location>
        <begin position="214"/>
        <end position="229"/>
    </location>
</feature>
<protein>
    <submittedName>
        <fullName evidence="2">Uncharacterized protein</fullName>
    </submittedName>
</protein>
<organism evidence="2 3">
    <name type="scientific">Roridomyces roridus</name>
    <dbReference type="NCBI Taxonomy" id="1738132"/>
    <lineage>
        <taxon>Eukaryota</taxon>
        <taxon>Fungi</taxon>
        <taxon>Dikarya</taxon>
        <taxon>Basidiomycota</taxon>
        <taxon>Agaricomycotina</taxon>
        <taxon>Agaricomycetes</taxon>
        <taxon>Agaricomycetidae</taxon>
        <taxon>Agaricales</taxon>
        <taxon>Marasmiineae</taxon>
        <taxon>Mycenaceae</taxon>
        <taxon>Roridomyces</taxon>
    </lineage>
</organism>